<protein>
    <submittedName>
        <fullName evidence="12">D-alanyl-D-alanine carboxypeptidase</fullName>
    </submittedName>
</protein>
<keyword evidence="10" id="KW-0812">Transmembrane</keyword>
<evidence type="ECO:0000256" key="5">
    <source>
        <dbReference type="ARBA" id="ARBA00022984"/>
    </source>
</evidence>
<sequence>MSKTKKNKVYILPVMLAALFSMFALNPLLFMNEPIVDASAAIVMDATSGDVLYSKNENVPLAPASMSKLMTEYIILEEIERGNVSWDEYVVISETAASTGGASIPLMEGERISVQDLFYAMVMPSANNATVLLAEHIAGSEEEFTKLMNEKARSLGLSDETNFVNATGLPNEISQQSTMTAHDVASLSIQLLDRFPEVLEITQLSNYQLSYHNTYITTTNAMLLSDNPKILFDGLDGLKTGYTGEAGYCFAGTAKQGDKRIVSVIMGTSTTDQRFVETRKLMAYGFENAPVTLEHIVNTTIYKFKTVLESKLI</sequence>
<organism evidence="12 13">
    <name type="scientific">Sutcliffiella cohnii</name>
    <dbReference type="NCBI Taxonomy" id="33932"/>
    <lineage>
        <taxon>Bacteria</taxon>
        <taxon>Bacillati</taxon>
        <taxon>Bacillota</taxon>
        <taxon>Bacilli</taxon>
        <taxon>Bacillales</taxon>
        <taxon>Bacillaceae</taxon>
        <taxon>Sutcliffiella</taxon>
    </lineage>
</organism>
<keyword evidence="12" id="KW-0645">Protease</keyword>
<evidence type="ECO:0000256" key="8">
    <source>
        <dbReference type="PIRSR" id="PIRSR618044-2"/>
    </source>
</evidence>
<proteinExistence type="inferred from homology"/>
<dbReference type="Gene3D" id="3.40.710.10">
    <property type="entry name" value="DD-peptidase/beta-lactamase superfamily"/>
    <property type="match status" value="1"/>
</dbReference>
<evidence type="ECO:0000256" key="10">
    <source>
        <dbReference type="SAM" id="Phobius"/>
    </source>
</evidence>
<dbReference type="PANTHER" id="PTHR21581">
    <property type="entry name" value="D-ALANYL-D-ALANINE CARBOXYPEPTIDASE"/>
    <property type="match status" value="1"/>
</dbReference>
<dbReference type="Pfam" id="PF00768">
    <property type="entry name" value="Peptidase_S11"/>
    <property type="match status" value="1"/>
</dbReference>
<feature type="active site" description="Acyl-ester intermediate" evidence="7">
    <location>
        <position position="65"/>
    </location>
</feature>
<reference evidence="12 13" key="1">
    <citation type="submission" date="2016-12" db="EMBL/GenBank/DDBJ databases">
        <title>The whole genome sequencing and assembly of Bacillus cohnii DSM 6307T strain.</title>
        <authorList>
            <person name="Lee Y.-J."/>
            <person name="Yi H."/>
            <person name="Bahn Y.-S."/>
            <person name="Kim J.F."/>
            <person name="Lee D.-W."/>
        </authorList>
    </citation>
    <scope>NUCLEOTIDE SEQUENCE [LARGE SCALE GENOMIC DNA]</scope>
    <source>
        <strain evidence="12 13">DSM 6307</strain>
    </source>
</reference>
<feature type="binding site" evidence="8">
    <location>
        <position position="239"/>
    </location>
    <ligand>
        <name>substrate</name>
    </ligand>
</feature>
<dbReference type="AlphaFoldDB" id="A0A223KKJ4"/>
<keyword evidence="2" id="KW-0732">Signal</keyword>
<comment type="similarity">
    <text evidence="1 9">Belongs to the peptidase S11 family.</text>
</comment>
<keyword evidence="10" id="KW-0472">Membrane</keyword>
<dbReference type="RefSeq" id="WP_084380429.1">
    <property type="nucleotide sequence ID" value="NZ_CP018866.1"/>
</dbReference>
<dbReference type="STRING" id="1314751.GCA_001591425_02342"/>
<name>A0A223KKJ4_9BACI</name>
<keyword evidence="4" id="KW-0133">Cell shape</keyword>
<gene>
    <name evidence="12" type="ORF">BC6307_00645</name>
</gene>
<dbReference type="GO" id="GO:0006508">
    <property type="term" value="P:proteolysis"/>
    <property type="evidence" value="ECO:0007669"/>
    <property type="project" value="InterPro"/>
</dbReference>
<evidence type="ECO:0000256" key="1">
    <source>
        <dbReference type="ARBA" id="ARBA00007164"/>
    </source>
</evidence>
<accession>A0A223KKJ4</accession>
<dbReference type="EMBL" id="CP018866">
    <property type="protein sequence ID" value="AST89887.1"/>
    <property type="molecule type" value="Genomic_DNA"/>
</dbReference>
<evidence type="ECO:0000256" key="6">
    <source>
        <dbReference type="ARBA" id="ARBA00023316"/>
    </source>
</evidence>
<feature type="active site" description="Proton acceptor" evidence="7">
    <location>
        <position position="68"/>
    </location>
</feature>
<keyword evidence="12" id="KW-0121">Carboxypeptidase</keyword>
<keyword evidence="10" id="KW-1133">Transmembrane helix</keyword>
<dbReference type="KEGG" id="bcoh:BC6307_00645"/>
<dbReference type="PANTHER" id="PTHR21581:SF11">
    <property type="entry name" value="D-ALANYL-D-ALANINE CARBOXYPEPTIDASE DACA"/>
    <property type="match status" value="1"/>
</dbReference>
<evidence type="ECO:0000256" key="2">
    <source>
        <dbReference type="ARBA" id="ARBA00022729"/>
    </source>
</evidence>
<evidence type="ECO:0000259" key="11">
    <source>
        <dbReference type="Pfam" id="PF00768"/>
    </source>
</evidence>
<keyword evidence="6" id="KW-0961">Cell wall biogenesis/degradation</keyword>
<dbReference type="InterPro" id="IPR018044">
    <property type="entry name" value="Peptidase_S11"/>
</dbReference>
<evidence type="ECO:0000256" key="3">
    <source>
        <dbReference type="ARBA" id="ARBA00022801"/>
    </source>
</evidence>
<dbReference type="PRINTS" id="PR00725">
    <property type="entry name" value="DADACBPTASE1"/>
</dbReference>
<dbReference type="SUPFAM" id="SSF56601">
    <property type="entry name" value="beta-lactamase/transpeptidase-like"/>
    <property type="match status" value="1"/>
</dbReference>
<dbReference type="Proteomes" id="UP000215224">
    <property type="component" value="Chromosome"/>
</dbReference>
<dbReference type="GO" id="GO:0009002">
    <property type="term" value="F:serine-type D-Ala-D-Ala carboxypeptidase activity"/>
    <property type="evidence" value="ECO:0007669"/>
    <property type="project" value="InterPro"/>
</dbReference>
<dbReference type="GO" id="GO:0071555">
    <property type="term" value="P:cell wall organization"/>
    <property type="evidence" value="ECO:0007669"/>
    <property type="project" value="UniProtKB-KW"/>
</dbReference>
<evidence type="ECO:0000313" key="13">
    <source>
        <dbReference type="Proteomes" id="UP000215224"/>
    </source>
</evidence>
<feature type="domain" description="Peptidase S11 D-alanyl-D-alanine carboxypeptidase A N-terminal" evidence="11">
    <location>
        <begin position="33"/>
        <end position="269"/>
    </location>
</feature>
<evidence type="ECO:0000256" key="7">
    <source>
        <dbReference type="PIRSR" id="PIRSR618044-1"/>
    </source>
</evidence>
<evidence type="ECO:0000256" key="9">
    <source>
        <dbReference type="RuleBase" id="RU004016"/>
    </source>
</evidence>
<keyword evidence="5" id="KW-0573">Peptidoglycan synthesis</keyword>
<dbReference type="InterPro" id="IPR001967">
    <property type="entry name" value="Peptidase_S11_N"/>
</dbReference>
<dbReference type="GO" id="GO:0008360">
    <property type="term" value="P:regulation of cell shape"/>
    <property type="evidence" value="ECO:0007669"/>
    <property type="project" value="UniProtKB-KW"/>
</dbReference>
<feature type="active site" evidence="7">
    <location>
        <position position="125"/>
    </location>
</feature>
<dbReference type="InterPro" id="IPR012338">
    <property type="entry name" value="Beta-lactam/transpept-like"/>
</dbReference>
<feature type="transmembrane region" description="Helical" evidence="10">
    <location>
        <begin position="9"/>
        <end position="30"/>
    </location>
</feature>
<dbReference type="GO" id="GO:0009252">
    <property type="term" value="P:peptidoglycan biosynthetic process"/>
    <property type="evidence" value="ECO:0007669"/>
    <property type="project" value="UniProtKB-KW"/>
</dbReference>
<evidence type="ECO:0000256" key="4">
    <source>
        <dbReference type="ARBA" id="ARBA00022960"/>
    </source>
</evidence>
<evidence type="ECO:0000313" key="12">
    <source>
        <dbReference type="EMBL" id="AST89887.1"/>
    </source>
</evidence>
<keyword evidence="3" id="KW-0378">Hydrolase</keyword>
<keyword evidence="13" id="KW-1185">Reference proteome</keyword>